<dbReference type="InterPro" id="IPR047122">
    <property type="entry name" value="Trans-enoyl_RdTase-like"/>
</dbReference>
<dbReference type="InterPro" id="IPR011032">
    <property type="entry name" value="GroES-like_sf"/>
</dbReference>
<evidence type="ECO:0000313" key="5">
    <source>
        <dbReference type="EMBL" id="KAF1989319.1"/>
    </source>
</evidence>
<dbReference type="Proteomes" id="UP000800041">
    <property type="component" value="Unassembled WGS sequence"/>
</dbReference>
<evidence type="ECO:0000313" key="6">
    <source>
        <dbReference type="Proteomes" id="UP000800041"/>
    </source>
</evidence>
<gene>
    <name evidence="5" type="ORF">K402DRAFT_401975</name>
</gene>
<dbReference type="SUPFAM" id="SSF50129">
    <property type="entry name" value="GroES-like"/>
    <property type="match status" value="1"/>
</dbReference>
<comment type="subunit">
    <text evidence="2">Monomer.</text>
</comment>
<sequence>MSSQHLAAVLPTPGCGKLEVVSRTTPSPGPHDVLIEVKAIAVNPIDLYQRGTADFYVSHSPAVIGSDIAGIVVSRGSAVGDNVPQEGKRVFAFCPTFYTEGLPDSGAFQKIAMVPSSNVGALPSKFSLTEGTLLPMAIGTTFGAWHTLELYRDTMFAPEDKQGMLVWGGASSIGSAAVQMAKLMGFTVYVTASDKHHEYIKTLGASKVFDYHSADVVEHIVQAAKDDSVAINHGYIAVRGVLEQCQAILKRARAPNTLAKLANCSPPRPGPYPTVEGVETRFMHPPEEPDNREKFFASIFNKWLPEKLESGEIVPSPKVTIVEGGLEGLNKALDMLTGASGEKFVVEV</sequence>
<dbReference type="PANTHER" id="PTHR45348:SF2">
    <property type="entry name" value="ZINC-TYPE ALCOHOL DEHYDROGENASE-LIKE PROTEIN C2E1P3.01"/>
    <property type="match status" value="1"/>
</dbReference>
<accession>A0A6G1H8I0</accession>
<protein>
    <submittedName>
        <fullName evidence="5">GroES-like protein</fullName>
    </submittedName>
</protein>
<dbReference type="Pfam" id="PF08240">
    <property type="entry name" value="ADH_N"/>
    <property type="match status" value="1"/>
</dbReference>
<evidence type="ECO:0000256" key="1">
    <source>
        <dbReference type="ARBA" id="ARBA00008072"/>
    </source>
</evidence>
<dbReference type="InterPro" id="IPR020843">
    <property type="entry name" value="ER"/>
</dbReference>
<evidence type="ECO:0000256" key="2">
    <source>
        <dbReference type="ARBA" id="ARBA00011245"/>
    </source>
</evidence>
<dbReference type="InterPro" id="IPR036291">
    <property type="entry name" value="NAD(P)-bd_dom_sf"/>
</dbReference>
<dbReference type="Pfam" id="PF00107">
    <property type="entry name" value="ADH_zinc_N"/>
    <property type="match status" value="1"/>
</dbReference>
<name>A0A6G1H8I0_9PEZI</name>
<dbReference type="GO" id="GO:0016651">
    <property type="term" value="F:oxidoreductase activity, acting on NAD(P)H"/>
    <property type="evidence" value="ECO:0007669"/>
    <property type="project" value="InterPro"/>
</dbReference>
<dbReference type="Gene3D" id="3.40.50.720">
    <property type="entry name" value="NAD(P)-binding Rossmann-like Domain"/>
    <property type="match status" value="1"/>
</dbReference>
<proteinExistence type="inferred from homology"/>
<dbReference type="SUPFAM" id="SSF51735">
    <property type="entry name" value="NAD(P)-binding Rossmann-fold domains"/>
    <property type="match status" value="1"/>
</dbReference>
<dbReference type="AlphaFoldDB" id="A0A6G1H8I0"/>
<feature type="domain" description="Enoyl reductase (ER)" evidence="4">
    <location>
        <begin position="14"/>
        <end position="346"/>
    </location>
</feature>
<organism evidence="5 6">
    <name type="scientific">Aulographum hederae CBS 113979</name>
    <dbReference type="NCBI Taxonomy" id="1176131"/>
    <lineage>
        <taxon>Eukaryota</taxon>
        <taxon>Fungi</taxon>
        <taxon>Dikarya</taxon>
        <taxon>Ascomycota</taxon>
        <taxon>Pezizomycotina</taxon>
        <taxon>Dothideomycetes</taxon>
        <taxon>Pleosporomycetidae</taxon>
        <taxon>Aulographales</taxon>
        <taxon>Aulographaceae</taxon>
    </lineage>
</organism>
<keyword evidence="6" id="KW-1185">Reference proteome</keyword>
<dbReference type="CDD" id="cd08249">
    <property type="entry name" value="enoyl_reductase_like"/>
    <property type="match status" value="1"/>
</dbReference>
<dbReference type="EMBL" id="ML977145">
    <property type="protein sequence ID" value="KAF1989319.1"/>
    <property type="molecule type" value="Genomic_DNA"/>
</dbReference>
<dbReference type="InterPro" id="IPR013149">
    <property type="entry name" value="ADH-like_C"/>
</dbReference>
<dbReference type="PANTHER" id="PTHR45348">
    <property type="entry name" value="HYPOTHETICAL OXIDOREDUCTASE (EUROFUNG)"/>
    <property type="match status" value="1"/>
</dbReference>
<reference evidence="5" key="1">
    <citation type="journal article" date="2020" name="Stud. Mycol.">
        <title>101 Dothideomycetes genomes: a test case for predicting lifestyles and emergence of pathogens.</title>
        <authorList>
            <person name="Haridas S."/>
            <person name="Albert R."/>
            <person name="Binder M."/>
            <person name="Bloem J."/>
            <person name="Labutti K."/>
            <person name="Salamov A."/>
            <person name="Andreopoulos B."/>
            <person name="Baker S."/>
            <person name="Barry K."/>
            <person name="Bills G."/>
            <person name="Bluhm B."/>
            <person name="Cannon C."/>
            <person name="Castanera R."/>
            <person name="Culley D."/>
            <person name="Daum C."/>
            <person name="Ezra D."/>
            <person name="Gonzalez J."/>
            <person name="Henrissat B."/>
            <person name="Kuo A."/>
            <person name="Liang C."/>
            <person name="Lipzen A."/>
            <person name="Lutzoni F."/>
            <person name="Magnuson J."/>
            <person name="Mondo S."/>
            <person name="Nolan M."/>
            <person name="Ohm R."/>
            <person name="Pangilinan J."/>
            <person name="Park H.-J."/>
            <person name="Ramirez L."/>
            <person name="Alfaro M."/>
            <person name="Sun H."/>
            <person name="Tritt A."/>
            <person name="Yoshinaga Y."/>
            <person name="Zwiers L.-H."/>
            <person name="Turgeon B."/>
            <person name="Goodwin S."/>
            <person name="Spatafora J."/>
            <person name="Crous P."/>
            <person name="Grigoriev I."/>
        </authorList>
    </citation>
    <scope>NUCLEOTIDE SEQUENCE</scope>
    <source>
        <strain evidence="5">CBS 113979</strain>
    </source>
</reference>
<dbReference type="OrthoDB" id="10257049at2759"/>
<evidence type="ECO:0000256" key="3">
    <source>
        <dbReference type="ARBA" id="ARBA00023002"/>
    </source>
</evidence>
<evidence type="ECO:0000259" key="4">
    <source>
        <dbReference type="SMART" id="SM00829"/>
    </source>
</evidence>
<comment type="similarity">
    <text evidence="1">Belongs to the zinc-containing alcohol dehydrogenase family.</text>
</comment>
<dbReference type="SMART" id="SM00829">
    <property type="entry name" value="PKS_ER"/>
    <property type="match status" value="1"/>
</dbReference>
<keyword evidence="3" id="KW-0560">Oxidoreductase</keyword>
<dbReference type="Gene3D" id="3.90.180.10">
    <property type="entry name" value="Medium-chain alcohol dehydrogenases, catalytic domain"/>
    <property type="match status" value="1"/>
</dbReference>
<dbReference type="InterPro" id="IPR013154">
    <property type="entry name" value="ADH-like_N"/>
</dbReference>